<evidence type="ECO:0008006" key="7">
    <source>
        <dbReference type="Google" id="ProtNLM"/>
    </source>
</evidence>
<keyword evidence="1" id="KW-0489">Methyltransferase</keyword>
<evidence type="ECO:0000256" key="2">
    <source>
        <dbReference type="ARBA" id="ARBA00022679"/>
    </source>
</evidence>
<gene>
    <name evidence="5" type="ORF">KNCP2_00590</name>
</gene>
<dbReference type="SUPFAM" id="SSF53335">
    <property type="entry name" value="S-adenosyl-L-methionine-dependent methyltransferases"/>
    <property type="match status" value="1"/>
</dbReference>
<sequence length="85" mass="9783">MYKFIDLFCGIGGFRKALETKGLECVFSSDIDKDVQEAYKRNFGDKPYGDITEISENKIPKHDILYDILYDILCADFSLPIFLAF</sequence>
<evidence type="ECO:0000313" key="5">
    <source>
        <dbReference type="EMBL" id="GAA5251771.1"/>
    </source>
</evidence>
<keyword evidence="6" id="KW-1185">Reference proteome</keyword>
<keyword evidence="2" id="KW-0808">Transferase</keyword>
<dbReference type="EMBL" id="BAABMM010000004">
    <property type="protein sequence ID" value="GAA5251771.1"/>
    <property type="molecule type" value="Genomic_DNA"/>
</dbReference>
<comment type="catalytic activity">
    <reaction evidence="4">
        <text>a 2'-deoxycytidine in DNA + S-adenosyl-L-methionine = a 5-methyl-2'-deoxycytidine in DNA + S-adenosyl-L-homocysteine + H(+)</text>
        <dbReference type="Rhea" id="RHEA:13681"/>
        <dbReference type="Rhea" id="RHEA-COMP:11369"/>
        <dbReference type="Rhea" id="RHEA-COMP:11370"/>
        <dbReference type="ChEBI" id="CHEBI:15378"/>
        <dbReference type="ChEBI" id="CHEBI:57856"/>
        <dbReference type="ChEBI" id="CHEBI:59789"/>
        <dbReference type="ChEBI" id="CHEBI:85452"/>
        <dbReference type="ChEBI" id="CHEBI:85454"/>
        <dbReference type="EC" id="2.1.1.37"/>
    </reaction>
</comment>
<name>A0ABP9TSX1_9RICK</name>
<dbReference type="Gene3D" id="3.40.50.150">
    <property type="entry name" value="Vaccinia Virus protein VP39"/>
    <property type="match status" value="1"/>
</dbReference>
<protein>
    <recommendedName>
        <fullName evidence="7">DNA (cytosine-5-)-methyltransferase</fullName>
    </recommendedName>
</protein>
<dbReference type="Proteomes" id="UP001628124">
    <property type="component" value="Unassembled WGS sequence"/>
</dbReference>
<accession>A0ABP9TSX1</accession>
<proteinExistence type="predicted"/>
<dbReference type="RefSeq" id="WP_412707481.1">
    <property type="nucleotide sequence ID" value="NZ_BAABMM010000004.1"/>
</dbReference>
<evidence type="ECO:0000313" key="6">
    <source>
        <dbReference type="Proteomes" id="UP001628124"/>
    </source>
</evidence>
<organism evidence="5 6">
    <name type="scientific">Candidatus Rickettsia kedanie</name>
    <dbReference type="NCBI Taxonomy" id="3115352"/>
    <lineage>
        <taxon>Bacteria</taxon>
        <taxon>Pseudomonadati</taxon>
        <taxon>Pseudomonadota</taxon>
        <taxon>Alphaproteobacteria</taxon>
        <taxon>Rickettsiales</taxon>
        <taxon>Rickettsiaceae</taxon>
        <taxon>Rickettsieae</taxon>
        <taxon>Rickettsia</taxon>
        <taxon>spotted fever group</taxon>
    </lineage>
</organism>
<reference evidence="5 6" key="1">
    <citation type="journal article" date="2024" name="Microbiol. Immunol.">
        <title>Discovery of a novel spotted fever group Rickettsia, 'Candidatus Rickettsia kedanie,' in unfed larval chigger mites, Leptotrombidium scutellare.</title>
        <authorList>
            <person name="Ogawa M."/>
            <person name="Matsutani M."/>
            <person name="Katayama T."/>
            <person name="Takada N."/>
            <person name="Noda S."/>
            <person name="Takahashi M."/>
            <person name="Kageyama D."/>
            <person name="Hanaoka N."/>
            <person name="Ebihara H."/>
        </authorList>
    </citation>
    <scope>NUCLEOTIDE SEQUENCE [LARGE SCALE GENOMIC DNA]</scope>
    <source>
        <strain evidence="5 6">KNCP2-13</strain>
    </source>
</reference>
<comment type="caution">
    <text evidence="5">The sequence shown here is derived from an EMBL/GenBank/DDBJ whole genome shotgun (WGS) entry which is preliminary data.</text>
</comment>
<evidence type="ECO:0000256" key="1">
    <source>
        <dbReference type="ARBA" id="ARBA00022603"/>
    </source>
</evidence>
<evidence type="ECO:0000256" key="3">
    <source>
        <dbReference type="ARBA" id="ARBA00022747"/>
    </source>
</evidence>
<keyword evidence="3" id="KW-0680">Restriction system</keyword>
<dbReference type="InterPro" id="IPR029063">
    <property type="entry name" value="SAM-dependent_MTases_sf"/>
</dbReference>
<dbReference type="InterPro" id="IPR001525">
    <property type="entry name" value="C5_MeTfrase"/>
</dbReference>
<dbReference type="Pfam" id="PF00145">
    <property type="entry name" value="DNA_methylase"/>
    <property type="match status" value="1"/>
</dbReference>
<evidence type="ECO:0000256" key="4">
    <source>
        <dbReference type="ARBA" id="ARBA00047422"/>
    </source>
</evidence>